<dbReference type="eggNOG" id="KOG4369">
    <property type="taxonomic scope" value="Eukaryota"/>
</dbReference>
<dbReference type="VEuPathDB" id="FungiDB:MAPG_04956"/>
<evidence type="ECO:0000313" key="4">
    <source>
        <dbReference type="EMBL" id="KLU85937.1"/>
    </source>
</evidence>
<gene>
    <name evidence="4" type="ORF">MAPG_04956</name>
</gene>
<evidence type="ECO:0008006" key="7">
    <source>
        <dbReference type="Google" id="ProtNLM"/>
    </source>
</evidence>
<dbReference type="OrthoDB" id="539213at2759"/>
<keyword evidence="2 3" id="KW-0040">ANK repeat</keyword>
<keyword evidence="6" id="KW-1185">Reference proteome</keyword>
<evidence type="ECO:0000256" key="2">
    <source>
        <dbReference type="ARBA" id="ARBA00023043"/>
    </source>
</evidence>
<organism evidence="5 6">
    <name type="scientific">Magnaporthiopsis poae (strain ATCC 64411 / 73-15)</name>
    <name type="common">Kentucky bluegrass fungus</name>
    <name type="synonym">Magnaporthe poae</name>
    <dbReference type="NCBI Taxonomy" id="644358"/>
    <lineage>
        <taxon>Eukaryota</taxon>
        <taxon>Fungi</taxon>
        <taxon>Dikarya</taxon>
        <taxon>Ascomycota</taxon>
        <taxon>Pezizomycotina</taxon>
        <taxon>Sordariomycetes</taxon>
        <taxon>Sordariomycetidae</taxon>
        <taxon>Magnaporthales</taxon>
        <taxon>Magnaporthaceae</taxon>
        <taxon>Magnaporthiopsis</taxon>
    </lineage>
</organism>
<evidence type="ECO:0000313" key="5">
    <source>
        <dbReference type="EnsemblFungi" id="MAPG_04956T0"/>
    </source>
</evidence>
<feature type="repeat" description="ANK" evidence="3">
    <location>
        <begin position="1102"/>
        <end position="1134"/>
    </location>
</feature>
<evidence type="ECO:0000256" key="1">
    <source>
        <dbReference type="ARBA" id="ARBA00022737"/>
    </source>
</evidence>
<dbReference type="InterPro" id="IPR036770">
    <property type="entry name" value="Ankyrin_rpt-contain_sf"/>
</dbReference>
<evidence type="ECO:0000256" key="3">
    <source>
        <dbReference type="PROSITE-ProRule" id="PRU00023"/>
    </source>
</evidence>
<keyword evidence="1" id="KW-0677">Repeat</keyword>
<dbReference type="PANTHER" id="PTHR24198">
    <property type="entry name" value="ANKYRIN REPEAT AND PROTEIN KINASE DOMAIN-CONTAINING PROTEIN"/>
    <property type="match status" value="1"/>
</dbReference>
<dbReference type="PANTHER" id="PTHR24198:SF165">
    <property type="entry name" value="ANKYRIN REPEAT-CONTAINING PROTEIN-RELATED"/>
    <property type="match status" value="1"/>
</dbReference>
<dbReference type="EMBL" id="ADBL01001159">
    <property type="status" value="NOT_ANNOTATED_CDS"/>
    <property type="molecule type" value="Genomic_DNA"/>
</dbReference>
<reference evidence="4" key="3">
    <citation type="submission" date="2011-03" db="EMBL/GenBank/DDBJ databases">
        <title>Annotation of Magnaporthe poae ATCC 64411.</title>
        <authorList>
            <person name="Ma L.-J."/>
            <person name="Dead R."/>
            <person name="Young S.K."/>
            <person name="Zeng Q."/>
            <person name="Gargeya S."/>
            <person name="Fitzgerald M."/>
            <person name="Haas B."/>
            <person name="Abouelleil A."/>
            <person name="Alvarado L."/>
            <person name="Arachchi H.M."/>
            <person name="Berlin A."/>
            <person name="Brown A."/>
            <person name="Chapman S.B."/>
            <person name="Chen Z."/>
            <person name="Dunbar C."/>
            <person name="Freedman E."/>
            <person name="Gearin G."/>
            <person name="Gellesch M."/>
            <person name="Goldberg J."/>
            <person name="Griggs A."/>
            <person name="Gujja S."/>
            <person name="Heiman D."/>
            <person name="Howarth C."/>
            <person name="Larson L."/>
            <person name="Lui A."/>
            <person name="MacDonald P.J.P."/>
            <person name="Mehta T."/>
            <person name="Montmayeur A."/>
            <person name="Murphy C."/>
            <person name="Neiman D."/>
            <person name="Pearson M."/>
            <person name="Priest M."/>
            <person name="Roberts A."/>
            <person name="Saif S."/>
            <person name="Shea T."/>
            <person name="Shenoy N."/>
            <person name="Sisk P."/>
            <person name="Stolte C."/>
            <person name="Sykes S."/>
            <person name="Yandava C."/>
            <person name="Wortman J."/>
            <person name="Nusbaum C."/>
            <person name="Birren B."/>
        </authorList>
    </citation>
    <scope>NUCLEOTIDE SEQUENCE</scope>
    <source>
        <strain evidence="4">ATCC 64411</strain>
    </source>
</reference>
<dbReference type="STRING" id="644358.A0A0C4DY47"/>
<accession>A0A0C4DY47</accession>
<dbReference type="Proteomes" id="UP000011715">
    <property type="component" value="Unassembled WGS sequence"/>
</dbReference>
<dbReference type="EnsemblFungi" id="MAPG_04956T0">
    <property type="protein sequence ID" value="MAPG_04956T0"/>
    <property type="gene ID" value="MAPG_04956"/>
</dbReference>
<dbReference type="InterPro" id="IPR002110">
    <property type="entry name" value="Ankyrin_rpt"/>
</dbReference>
<dbReference type="AlphaFoldDB" id="A0A0C4DY47"/>
<protein>
    <recommendedName>
        <fullName evidence="7">Clr5 domain-containing protein</fullName>
    </recommendedName>
</protein>
<dbReference type="OMA" id="ETHESTC"/>
<reference evidence="6" key="2">
    <citation type="submission" date="2010-05" db="EMBL/GenBank/DDBJ databases">
        <title>The genome sequence of Magnaporthe poae strain ATCC 64411.</title>
        <authorList>
            <person name="Ma L.-J."/>
            <person name="Dead R."/>
            <person name="Young S."/>
            <person name="Zeng Q."/>
            <person name="Koehrsen M."/>
            <person name="Alvarado L."/>
            <person name="Berlin A."/>
            <person name="Chapman S.B."/>
            <person name="Chen Z."/>
            <person name="Freedman E."/>
            <person name="Gellesch M."/>
            <person name="Goldberg J."/>
            <person name="Griggs A."/>
            <person name="Gujja S."/>
            <person name="Heilman E.R."/>
            <person name="Heiman D."/>
            <person name="Hepburn T."/>
            <person name="Howarth C."/>
            <person name="Jen D."/>
            <person name="Larson L."/>
            <person name="Mehta T."/>
            <person name="Neiman D."/>
            <person name="Pearson M."/>
            <person name="Roberts A."/>
            <person name="Saif S."/>
            <person name="Shea T."/>
            <person name="Shenoy N."/>
            <person name="Sisk P."/>
            <person name="Stolte C."/>
            <person name="Sykes S."/>
            <person name="Walk T."/>
            <person name="White J."/>
            <person name="Yandava C."/>
            <person name="Haas B."/>
            <person name="Nusbaum C."/>
            <person name="Birren B."/>
        </authorList>
    </citation>
    <scope>NUCLEOTIDE SEQUENCE [LARGE SCALE GENOMIC DNA]</scope>
    <source>
        <strain evidence="6">ATCC 64411 / 73-15</strain>
    </source>
</reference>
<sequence>MAPPKISERQWLDLEPRIKELFRQHVPLKCKNGSRLTVSDILQQETGLTVTISQLEARLKAWNVAKKLKLSEWKIVMPRLERLEASGIKYRLLLADQQIKESAINRARRTLKRESSSLGVEAQFTNELDARQISIMIPGDGNQWVPYRGTEVTLVRSPSLPAAGPGSQIQDDMVMLGTGIEPGSAWEGLALERDAIAPQGHPSPALSLPYVESLRTHGSGWRQLGSPTTQESTMPSLSSIFGPTECNDHFFSIESFSRQPSLLSRASSPNPLHWDQHYPGPLSPGVQALSNRTPSIIDIQGPELTSPCSNAFVRAASSFLQKFFLHSATKPDGSMHSGQISIQSASSSGLQPEVELLLGRLLAILPEEEAEQTTKSSPEPAELEPAIRKMFLRSIVDNFAGLQGMPVNGVLVLLRSDPRMSSELFKRLRTGSQALAKTIADNLFRAAVSAGDAQAAKFIVAAGSGQPYAIRLDDIICQCGGKRLTPLELAANNCDVHMVSALVHLGADVNKSYGDNEYDSVGPLEYAVRIRSPFAYPLSEQREFDSAQKQIVSVLIEHGAQITGRHVEGARSLGGLDILVMLLGRLEPHTHANISRGSDSRRAWCQVAQHSKRVESVMAFRLLLGSHAESACSQCVYEFMFAFVAAAESGNLELCKLFLRQKLPVTALALSGAIRSGHSDIISLLLEQEIDLAEPPAGFSDLRDRDAPEEDLTTPLAEAIRSQNHPLVRILEERGVWSHVQESTAHFEAAALAAAEAGDMLYLGRIIRTIPDFRGPATPSSLCDPDYGEAQPVFPGTYLTLALIAAINHGRTQAIGVLLDAGAKESIRTRHGLIRSATEAAITQRNRPLVYQLLEMDVDLPNRKLLELAVKAGDCNLVKDLIWMRADVNAGLALSIAVESRNKEMVTLLLTNGAVSTAFMRRPNSSPLAEAIELEDEEMVELLLSGNLPEVDEVALLLAVKTSGPYLSMLLKAFQQKAPGDLQISGPELLIASMANKDLNALRALIAAGMDVNGISKDCRATPLGFAIQKGKSLDKILALVDAGADINSIEATLNRVGDFHGSKVWPRETALLLAINNDRMDVVRLLLERGAAVNLPALLGVKRTPLQAACEKGSYEIVQLLLDRGADVNGAPARQGGGTALQLAVMGGYIRIMERLLSLGACIHAPPSRVGGRTALEAAAEHGRFSMLDVLWAARRGAGFSEDEVARAISYANKNGHRGCAGYIWYLSLTQPNGQGLLKESGASSDPS</sequence>
<feature type="repeat" description="ANK" evidence="3">
    <location>
        <begin position="1067"/>
        <end position="1099"/>
    </location>
</feature>
<dbReference type="Gene3D" id="1.25.40.20">
    <property type="entry name" value="Ankyrin repeat-containing domain"/>
    <property type="match status" value="4"/>
</dbReference>
<reference evidence="5" key="5">
    <citation type="submission" date="2015-06" db="UniProtKB">
        <authorList>
            <consortium name="EnsemblFungi"/>
        </authorList>
    </citation>
    <scope>IDENTIFICATION</scope>
    <source>
        <strain evidence="5">ATCC 64411</strain>
    </source>
</reference>
<reference evidence="4" key="1">
    <citation type="submission" date="2010-05" db="EMBL/GenBank/DDBJ databases">
        <title>The Genome Sequence of Magnaporthe poae strain ATCC 64411.</title>
        <authorList>
            <consortium name="The Broad Institute Genome Sequencing Platform"/>
            <consortium name="Broad Institute Genome Sequencing Center for Infectious Disease"/>
            <person name="Ma L.-J."/>
            <person name="Dead R."/>
            <person name="Young S."/>
            <person name="Zeng Q."/>
            <person name="Koehrsen M."/>
            <person name="Alvarado L."/>
            <person name="Berlin A."/>
            <person name="Chapman S.B."/>
            <person name="Chen Z."/>
            <person name="Freedman E."/>
            <person name="Gellesch M."/>
            <person name="Goldberg J."/>
            <person name="Griggs A."/>
            <person name="Gujja S."/>
            <person name="Heilman E.R."/>
            <person name="Heiman D."/>
            <person name="Hepburn T."/>
            <person name="Howarth C."/>
            <person name="Jen D."/>
            <person name="Larson L."/>
            <person name="Mehta T."/>
            <person name="Neiman D."/>
            <person name="Pearson M."/>
            <person name="Roberts A."/>
            <person name="Saif S."/>
            <person name="Shea T."/>
            <person name="Shenoy N."/>
            <person name="Sisk P."/>
            <person name="Stolte C."/>
            <person name="Sykes S."/>
            <person name="Walk T."/>
            <person name="White J."/>
            <person name="Yandava C."/>
            <person name="Haas B."/>
            <person name="Nusbaum C."/>
            <person name="Birren B."/>
        </authorList>
    </citation>
    <scope>NUCLEOTIDE SEQUENCE</scope>
    <source>
        <strain evidence="4">ATCC 64411</strain>
    </source>
</reference>
<evidence type="ECO:0000313" key="6">
    <source>
        <dbReference type="Proteomes" id="UP000011715"/>
    </source>
</evidence>
<dbReference type="PROSITE" id="PS50297">
    <property type="entry name" value="ANK_REP_REGION"/>
    <property type="match status" value="4"/>
</dbReference>
<dbReference type="EMBL" id="GL876969">
    <property type="protein sequence ID" value="KLU85937.1"/>
    <property type="molecule type" value="Genomic_DNA"/>
</dbReference>
<reference evidence="5" key="4">
    <citation type="journal article" date="2015" name="G3 (Bethesda)">
        <title>Genome sequences of three phytopathogenic species of the Magnaporthaceae family of fungi.</title>
        <authorList>
            <person name="Okagaki L.H."/>
            <person name="Nunes C.C."/>
            <person name="Sailsbery J."/>
            <person name="Clay B."/>
            <person name="Brown D."/>
            <person name="John T."/>
            <person name="Oh Y."/>
            <person name="Young N."/>
            <person name="Fitzgerald M."/>
            <person name="Haas B.J."/>
            <person name="Zeng Q."/>
            <person name="Young S."/>
            <person name="Adiconis X."/>
            <person name="Fan L."/>
            <person name="Levin J.Z."/>
            <person name="Mitchell T.K."/>
            <person name="Okubara P.A."/>
            <person name="Farman M.L."/>
            <person name="Kohn L.M."/>
            <person name="Birren B."/>
            <person name="Ma L.-J."/>
            <person name="Dean R.A."/>
        </authorList>
    </citation>
    <scope>NUCLEOTIDE SEQUENCE</scope>
    <source>
        <strain evidence="5">ATCC 64411 / 73-15</strain>
    </source>
</reference>
<dbReference type="PROSITE" id="PS50088">
    <property type="entry name" value="ANK_REPEAT"/>
    <property type="match status" value="4"/>
</dbReference>
<dbReference type="Pfam" id="PF12796">
    <property type="entry name" value="Ank_2"/>
    <property type="match status" value="2"/>
</dbReference>
<feature type="repeat" description="ANK" evidence="3">
    <location>
        <begin position="1137"/>
        <end position="1169"/>
    </location>
</feature>
<name>A0A0C4DY47_MAGP6</name>
<proteinExistence type="predicted"/>
<dbReference type="SUPFAM" id="SSF48403">
    <property type="entry name" value="Ankyrin repeat"/>
    <property type="match status" value="3"/>
</dbReference>
<dbReference type="SMART" id="SM00248">
    <property type="entry name" value="ANK"/>
    <property type="match status" value="12"/>
</dbReference>
<feature type="repeat" description="ANK" evidence="3">
    <location>
        <begin position="482"/>
        <end position="514"/>
    </location>
</feature>
<dbReference type="Pfam" id="PF00023">
    <property type="entry name" value="Ank"/>
    <property type="match status" value="1"/>
</dbReference>